<dbReference type="GO" id="GO:0004844">
    <property type="term" value="F:uracil DNA N-glycosylase activity"/>
    <property type="evidence" value="ECO:0007669"/>
    <property type="project" value="UniProtKB-EC"/>
</dbReference>
<feature type="compositionally biased region" description="Low complexity" evidence="12">
    <location>
        <begin position="23"/>
        <end position="32"/>
    </location>
</feature>
<gene>
    <name evidence="14" type="ORF">CKO40_00505</name>
</gene>
<evidence type="ECO:0000256" key="12">
    <source>
        <dbReference type="SAM" id="MobiDB-lite"/>
    </source>
</evidence>
<keyword evidence="15" id="KW-1185">Reference proteome</keyword>
<proteinExistence type="inferred from homology"/>
<keyword evidence="9" id="KW-0408">Iron</keyword>
<feature type="compositionally biased region" description="Low complexity" evidence="12">
    <location>
        <begin position="115"/>
        <end position="131"/>
    </location>
</feature>
<evidence type="ECO:0000259" key="13">
    <source>
        <dbReference type="SMART" id="SM00986"/>
    </source>
</evidence>
<name>A0AAJ0X7I4_9GAMM</name>
<dbReference type="InterPro" id="IPR036895">
    <property type="entry name" value="Uracil-DNA_glycosylase-like_sf"/>
</dbReference>
<evidence type="ECO:0000313" key="15">
    <source>
        <dbReference type="Proteomes" id="UP001296776"/>
    </source>
</evidence>
<keyword evidence="10" id="KW-0411">Iron-sulfur</keyword>
<dbReference type="SUPFAM" id="SSF52141">
    <property type="entry name" value="Uracil-DNA glycosylase-like"/>
    <property type="match status" value="1"/>
</dbReference>
<evidence type="ECO:0000256" key="6">
    <source>
        <dbReference type="ARBA" id="ARBA00022723"/>
    </source>
</evidence>
<evidence type="ECO:0000313" key="14">
    <source>
        <dbReference type="EMBL" id="MBK1703071.1"/>
    </source>
</evidence>
<comment type="caution">
    <text evidence="14">The sequence shown here is derived from an EMBL/GenBank/DDBJ whole genome shotgun (WGS) entry which is preliminary data.</text>
</comment>
<dbReference type="GO" id="GO:0051539">
    <property type="term" value="F:4 iron, 4 sulfur cluster binding"/>
    <property type="evidence" value="ECO:0007669"/>
    <property type="project" value="UniProtKB-KW"/>
</dbReference>
<dbReference type="Gene3D" id="3.40.470.10">
    <property type="entry name" value="Uracil-DNA glycosylase-like domain"/>
    <property type="match status" value="1"/>
</dbReference>
<dbReference type="NCBIfam" id="TIGR00758">
    <property type="entry name" value="UDG_fam4"/>
    <property type="match status" value="1"/>
</dbReference>
<accession>A0AAJ0X7I4</accession>
<dbReference type="EC" id="3.2.2.27" evidence="3"/>
<dbReference type="InterPro" id="IPR051536">
    <property type="entry name" value="UDG_Type-4/5"/>
</dbReference>
<feature type="compositionally biased region" description="Low complexity" evidence="12">
    <location>
        <begin position="86"/>
        <end position="102"/>
    </location>
</feature>
<evidence type="ECO:0000256" key="7">
    <source>
        <dbReference type="ARBA" id="ARBA00022763"/>
    </source>
</evidence>
<dbReference type="AlphaFoldDB" id="A0AAJ0X7I4"/>
<keyword evidence="8" id="KW-0378">Hydrolase</keyword>
<dbReference type="SMART" id="SM00986">
    <property type="entry name" value="UDG"/>
    <property type="match status" value="1"/>
</dbReference>
<evidence type="ECO:0000256" key="10">
    <source>
        <dbReference type="ARBA" id="ARBA00023014"/>
    </source>
</evidence>
<dbReference type="PANTHER" id="PTHR33693:SF1">
    <property type="entry name" value="TYPE-4 URACIL-DNA GLYCOSYLASE"/>
    <property type="match status" value="1"/>
</dbReference>
<dbReference type="Proteomes" id="UP001296776">
    <property type="component" value="Unassembled WGS sequence"/>
</dbReference>
<evidence type="ECO:0000256" key="4">
    <source>
        <dbReference type="ARBA" id="ARBA00019403"/>
    </source>
</evidence>
<dbReference type="Pfam" id="PF03167">
    <property type="entry name" value="UDG"/>
    <property type="match status" value="1"/>
</dbReference>
<dbReference type="InterPro" id="IPR005273">
    <property type="entry name" value="Ura-DNA_glyco_family4"/>
</dbReference>
<dbReference type="PANTHER" id="PTHR33693">
    <property type="entry name" value="TYPE-5 URACIL-DNA GLYCOSYLASE"/>
    <property type="match status" value="1"/>
</dbReference>
<evidence type="ECO:0000256" key="5">
    <source>
        <dbReference type="ARBA" id="ARBA00022485"/>
    </source>
</evidence>
<keyword evidence="6" id="KW-0479">Metal-binding</keyword>
<sequence length="326" mass="35158">MDEARRLQYLAAMGIRAWRLRNPAPAAPSAPADADRWAHSAPAPVKHPGPPTAPPTRPAASALPERTHPPAWLDEPPPWTDDELAEAGAAAPAQADAPVAGDTRSGVPATSATQVAAGAQAEPSQASEASPVAGMDWETLEARVAGCRDCILCETRTQTVFGVGNRNAELMFIGEGPGQDEDRQGEPFVGRAGQLLNKMLRAIGLSREQVYIANIVKCRPPRNRNPSAEEAAACRPYLERQIALIQPKLIVSLGAVSANNLLGNTDAVGRLRHRLHSYQRPSGDEPIPLIVTYHPSYYLRSPAEKAKGWQDLQFVMKTLHRQGREP</sequence>
<evidence type="ECO:0000256" key="3">
    <source>
        <dbReference type="ARBA" id="ARBA00012030"/>
    </source>
</evidence>
<comment type="similarity">
    <text evidence="2">Belongs to the uracil-DNA glycosylase (UDG) superfamily. Type 4 (UDGa) family.</text>
</comment>
<dbReference type="GO" id="GO:0046872">
    <property type="term" value="F:metal ion binding"/>
    <property type="evidence" value="ECO:0007669"/>
    <property type="project" value="UniProtKB-KW"/>
</dbReference>
<reference evidence="14" key="1">
    <citation type="submission" date="2017-08" db="EMBL/GenBank/DDBJ databases">
        <authorList>
            <person name="Imhoff J.F."/>
            <person name="Rahn T."/>
            <person name="Kuenzel S."/>
            <person name="Neulinger S.C."/>
        </authorList>
    </citation>
    <scope>NUCLEOTIDE SEQUENCE</scope>
    <source>
        <strain evidence="14">DSM 11080</strain>
    </source>
</reference>
<evidence type="ECO:0000256" key="8">
    <source>
        <dbReference type="ARBA" id="ARBA00022801"/>
    </source>
</evidence>
<evidence type="ECO:0000256" key="2">
    <source>
        <dbReference type="ARBA" id="ARBA00006521"/>
    </source>
</evidence>
<evidence type="ECO:0000256" key="11">
    <source>
        <dbReference type="ARBA" id="ARBA00023204"/>
    </source>
</evidence>
<keyword evidence="5" id="KW-0004">4Fe-4S</keyword>
<dbReference type="InterPro" id="IPR005122">
    <property type="entry name" value="Uracil-DNA_glycosylase-like"/>
</dbReference>
<dbReference type="CDD" id="cd10030">
    <property type="entry name" value="UDG-F4_TTUDGA_SPO1dp_like"/>
    <property type="match status" value="1"/>
</dbReference>
<feature type="compositionally biased region" description="Pro residues" evidence="12">
    <location>
        <begin position="45"/>
        <end position="57"/>
    </location>
</feature>
<dbReference type="EMBL" id="NRSJ01000001">
    <property type="protein sequence ID" value="MBK1703071.1"/>
    <property type="molecule type" value="Genomic_DNA"/>
</dbReference>
<keyword evidence="7" id="KW-0227">DNA damage</keyword>
<comment type="catalytic activity">
    <reaction evidence="1">
        <text>Hydrolyzes single-stranded DNA or mismatched double-stranded DNA and polynucleotides, releasing free uracil.</text>
        <dbReference type="EC" id="3.2.2.27"/>
    </reaction>
</comment>
<feature type="domain" description="Uracil-DNA glycosylase-like" evidence="13">
    <location>
        <begin position="161"/>
        <end position="313"/>
    </location>
</feature>
<protein>
    <recommendedName>
        <fullName evidence="4">Type-4 uracil-DNA glycosylase</fullName>
        <ecNumber evidence="3">3.2.2.27</ecNumber>
    </recommendedName>
</protein>
<keyword evidence="11" id="KW-0234">DNA repair</keyword>
<organism evidence="14 15">
    <name type="scientific">Halochromatium glycolicum</name>
    <dbReference type="NCBI Taxonomy" id="85075"/>
    <lineage>
        <taxon>Bacteria</taxon>
        <taxon>Pseudomonadati</taxon>
        <taxon>Pseudomonadota</taxon>
        <taxon>Gammaproteobacteria</taxon>
        <taxon>Chromatiales</taxon>
        <taxon>Chromatiaceae</taxon>
        <taxon>Halochromatium</taxon>
    </lineage>
</organism>
<dbReference type="GO" id="GO:0006281">
    <property type="term" value="P:DNA repair"/>
    <property type="evidence" value="ECO:0007669"/>
    <property type="project" value="UniProtKB-KW"/>
</dbReference>
<evidence type="ECO:0000256" key="1">
    <source>
        <dbReference type="ARBA" id="ARBA00001400"/>
    </source>
</evidence>
<reference evidence="14" key="2">
    <citation type="journal article" date="2020" name="Microorganisms">
        <title>Osmotic Adaptation and Compatible Solute Biosynthesis of Phototrophic Bacteria as Revealed from Genome Analyses.</title>
        <authorList>
            <person name="Imhoff J.F."/>
            <person name="Rahn T."/>
            <person name="Kunzel S."/>
            <person name="Keller A."/>
            <person name="Neulinger S.C."/>
        </authorList>
    </citation>
    <scope>NUCLEOTIDE SEQUENCE</scope>
    <source>
        <strain evidence="14">DSM 11080</strain>
    </source>
</reference>
<feature type="region of interest" description="Disordered" evidence="12">
    <location>
        <begin position="21"/>
        <end position="131"/>
    </location>
</feature>
<evidence type="ECO:0000256" key="9">
    <source>
        <dbReference type="ARBA" id="ARBA00023004"/>
    </source>
</evidence>
<dbReference type="SMART" id="SM00987">
    <property type="entry name" value="UreE_C"/>
    <property type="match status" value="1"/>
</dbReference>